<dbReference type="InterPro" id="IPR001509">
    <property type="entry name" value="Epimerase_deHydtase"/>
</dbReference>
<dbReference type="PANTHER" id="PTHR48079:SF6">
    <property type="entry name" value="NAD(P)-BINDING DOMAIN-CONTAINING PROTEIN-RELATED"/>
    <property type="match status" value="1"/>
</dbReference>
<dbReference type="GO" id="GO:0004029">
    <property type="term" value="F:aldehyde dehydrogenase (NAD+) activity"/>
    <property type="evidence" value="ECO:0007669"/>
    <property type="project" value="TreeGrafter"/>
</dbReference>
<sequence>MRILVAGGTGVIGSRVVPLLTAAGHDVIATSRSIDRLVPATAAGAEGVVMDARDAASVDAVVDQADPDAIVHLLTDLATEDFASNAQVRIVGTRNLVSAAERAGVTRMVAESIAWVGEPDTEPGDESVAIARDPDSDESLFPAVESLEHAVLGLENGVVLRMGMLYGRGTWFWRGGRAYERAEDGVVVATVRHTSFVHADDAVRAVVQALDWPHGIVNIVDDDPADADEWAPELVWAAGGGETELSVRSRGRASTNALAAKLGWVPEHPTWRDGPFDLIDRA</sequence>
<feature type="domain" description="NAD-dependent epimerase/dehydratase" evidence="1">
    <location>
        <begin position="3"/>
        <end position="217"/>
    </location>
</feature>
<proteinExistence type="predicted"/>
<dbReference type="SUPFAM" id="SSF51735">
    <property type="entry name" value="NAD(P)-binding Rossmann-fold domains"/>
    <property type="match status" value="1"/>
</dbReference>
<dbReference type="GO" id="GO:0005737">
    <property type="term" value="C:cytoplasm"/>
    <property type="evidence" value="ECO:0007669"/>
    <property type="project" value="TreeGrafter"/>
</dbReference>
<dbReference type="InterPro" id="IPR051783">
    <property type="entry name" value="NAD(P)-dependent_oxidoreduct"/>
</dbReference>
<evidence type="ECO:0000259" key="1">
    <source>
        <dbReference type="Pfam" id="PF01370"/>
    </source>
</evidence>
<dbReference type="EMBL" id="PDJE01000001">
    <property type="protein sequence ID" value="PFG29512.1"/>
    <property type="molecule type" value="Genomic_DNA"/>
</dbReference>
<dbReference type="PANTHER" id="PTHR48079">
    <property type="entry name" value="PROTEIN YEEZ"/>
    <property type="match status" value="1"/>
</dbReference>
<dbReference type="RefSeq" id="WP_098406078.1">
    <property type="nucleotide sequence ID" value="NZ_PDJE01000001.1"/>
</dbReference>
<dbReference type="AlphaFoldDB" id="A0A2A9DU63"/>
<protein>
    <submittedName>
        <fullName evidence="2">Nucleoside-diphosphate-sugar epimerase</fullName>
    </submittedName>
</protein>
<dbReference type="InterPro" id="IPR036291">
    <property type="entry name" value="NAD(P)-bd_dom_sf"/>
</dbReference>
<evidence type="ECO:0000313" key="2">
    <source>
        <dbReference type="EMBL" id="PFG29512.1"/>
    </source>
</evidence>
<dbReference type="Gene3D" id="3.40.50.720">
    <property type="entry name" value="NAD(P)-binding Rossmann-like Domain"/>
    <property type="match status" value="1"/>
</dbReference>
<organism evidence="2 3">
    <name type="scientific">Paramicrobacterium agarici</name>
    <dbReference type="NCBI Taxonomy" id="630514"/>
    <lineage>
        <taxon>Bacteria</taxon>
        <taxon>Bacillati</taxon>
        <taxon>Actinomycetota</taxon>
        <taxon>Actinomycetes</taxon>
        <taxon>Micrococcales</taxon>
        <taxon>Microbacteriaceae</taxon>
        <taxon>Paramicrobacterium</taxon>
    </lineage>
</organism>
<keyword evidence="3" id="KW-1185">Reference proteome</keyword>
<dbReference type="Proteomes" id="UP000221369">
    <property type="component" value="Unassembled WGS sequence"/>
</dbReference>
<reference evidence="2 3" key="1">
    <citation type="submission" date="2017-10" db="EMBL/GenBank/DDBJ databases">
        <title>Sequencing the genomes of 1000 actinobacteria strains.</title>
        <authorList>
            <person name="Klenk H.-P."/>
        </authorList>
    </citation>
    <scope>NUCLEOTIDE SEQUENCE [LARGE SCALE GENOMIC DNA]</scope>
    <source>
        <strain evidence="2 3">DSM 21798</strain>
    </source>
</reference>
<dbReference type="Pfam" id="PF01370">
    <property type="entry name" value="Epimerase"/>
    <property type="match status" value="1"/>
</dbReference>
<name>A0A2A9DU63_9MICO</name>
<accession>A0A2A9DU63</accession>
<gene>
    <name evidence="2" type="ORF">ATJ78_0419</name>
</gene>
<evidence type="ECO:0000313" key="3">
    <source>
        <dbReference type="Proteomes" id="UP000221369"/>
    </source>
</evidence>
<comment type="caution">
    <text evidence="2">The sequence shown here is derived from an EMBL/GenBank/DDBJ whole genome shotgun (WGS) entry which is preliminary data.</text>
</comment>